<feature type="domain" description="DEAD-box RNA helicase Q" evidence="10">
    <location>
        <begin position="5"/>
        <end position="33"/>
    </location>
</feature>
<dbReference type="InterPro" id="IPR000629">
    <property type="entry name" value="RNA-helicase_DEAD-box_CS"/>
</dbReference>
<dbReference type="PROSITE" id="PS51192">
    <property type="entry name" value="HELICASE_ATP_BIND_1"/>
    <property type="match status" value="1"/>
</dbReference>
<name>F2LY61_HIPMA</name>
<dbReference type="CDD" id="cd00268">
    <property type="entry name" value="DEADc"/>
    <property type="match status" value="1"/>
</dbReference>
<dbReference type="PANTHER" id="PTHR47963">
    <property type="entry name" value="DEAD-BOX ATP-DEPENDENT RNA HELICASE 47, MITOCHONDRIAL"/>
    <property type="match status" value="1"/>
</dbReference>
<dbReference type="InParanoid" id="F2LY61"/>
<dbReference type="InterPro" id="IPR005580">
    <property type="entry name" value="DbpA/CsdA_RNA-bd_dom"/>
</dbReference>
<keyword evidence="12" id="KW-1185">Reference proteome</keyword>
<dbReference type="InterPro" id="IPR014014">
    <property type="entry name" value="RNA_helicase_DEAD_Q_motif"/>
</dbReference>
<feature type="domain" description="Helicase C-terminal" evidence="9">
    <location>
        <begin position="215"/>
        <end position="377"/>
    </location>
</feature>
<evidence type="ECO:0000313" key="12">
    <source>
        <dbReference type="Proteomes" id="UP000008139"/>
    </source>
</evidence>
<dbReference type="InterPro" id="IPR050547">
    <property type="entry name" value="DEAD_box_RNA_helicases"/>
</dbReference>
<dbReference type="SMART" id="SM00487">
    <property type="entry name" value="DEXDc"/>
    <property type="match status" value="1"/>
</dbReference>
<accession>F2LY61</accession>
<dbReference type="CDD" id="cd18787">
    <property type="entry name" value="SF2_C_DEAD"/>
    <property type="match status" value="1"/>
</dbReference>
<dbReference type="SMART" id="SM00490">
    <property type="entry name" value="HELICc"/>
    <property type="match status" value="1"/>
</dbReference>
<feature type="short sequence motif" description="Q motif" evidence="6">
    <location>
        <begin position="5"/>
        <end position="33"/>
    </location>
</feature>
<dbReference type="InterPro" id="IPR001650">
    <property type="entry name" value="Helicase_C-like"/>
</dbReference>
<dbReference type="GO" id="GO:0005524">
    <property type="term" value="F:ATP binding"/>
    <property type="evidence" value="ECO:0007669"/>
    <property type="project" value="UniProtKB-KW"/>
</dbReference>
<dbReference type="Pfam" id="PF00270">
    <property type="entry name" value="DEAD"/>
    <property type="match status" value="1"/>
</dbReference>
<dbReference type="GO" id="GO:0003723">
    <property type="term" value="F:RNA binding"/>
    <property type="evidence" value="ECO:0007669"/>
    <property type="project" value="TreeGrafter"/>
</dbReference>
<dbReference type="PROSITE" id="PS51195">
    <property type="entry name" value="Q_MOTIF"/>
    <property type="match status" value="1"/>
</dbReference>
<dbReference type="RefSeq" id="WP_013682414.1">
    <property type="nucleotide sequence ID" value="NC_015318.1"/>
</dbReference>
<evidence type="ECO:0000256" key="2">
    <source>
        <dbReference type="ARBA" id="ARBA00022741"/>
    </source>
</evidence>
<dbReference type="SUPFAM" id="SSF52540">
    <property type="entry name" value="P-loop containing nucleoside triphosphate hydrolases"/>
    <property type="match status" value="1"/>
</dbReference>
<keyword evidence="3 7" id="KW-0378">Hydrolase</keyword>
<evidence type="ECO:0000256" key="3">
    <source>
        <dbReference type="ARBA" id="ARBA00022801"/>
    </source>
</evidence>
<dbReference type="CDD" id="cd12252">
    <property type="entry name" value="RRM_DbpA"/>
    <property type="match status" value="1"/>
</dbReference>
<gene>
    <name evidence="11" type="ordered locus">Hipma_1428</name>
</gene>
<dbReference type="Gene3D" id="3.30.70.330">
    <property type="match status" value="1"/>
</dbReference>
<keyword evidence="4 7" id="KW-0347">Helicase</keyword>
<evidence type="ECO:0000256" key="4">
    <source>
        <dbReference type="ARBA" id="ARBA00022806"/>
    </source>
</evidence>
<evidence type="ECO:0000256" key="6">
    <source>
        <dbReference type="PROSITE-ProRule" id="PRU00552"/>
    </source>
</evidence>
<dbReference type="HOGENOM" id="CLU_003041_21_1_7"/>
<dbReference type="InterPro" id="IPR011545">
    <property type="entry name" value="DEAD/DEAH_box_helicase_dom"/>
</dbReference>
<dbReference type="EMBL" id="CP002606">
    <property type="protein sequence ID" value="AEA34384.1"/>
    <property type="molecule type" value="Genomic_DNA"/>
</dbReference>
<dbReference type="FunCoup" id="F2LY61">
    <property type="interactions" value="342"/>
</dbReference>
<dbReference type="Pfam" id="PF03880">
    <property type="entry name" value="DbpA"/>
    <property type="match status" value="1"/>
</dbReference>
<keyword evidence="5 7" id="KW-0067">ATP-binding</keyword>
<evidence type="ECO:0000259" key="8">
    <source>
        <dbReference type="PROSITE" id="PS51192"/>
    </source>
</evidence>
<keyword evidence="2 7" id="KW-0547">Nucleotide-binding</keyword>
<dbReference type="EC" id="3.6.4.13" evidence="1"/>
<dbReference type="Proteomes" id="UP000008139">
    <property type="component" value="Chromosome"/>
</dbReference>
<proteinExistence type="inferred from homology"/>
<dbReference type="Pfam" id="PF00271">
    <property type="entry name" value="Helicase_C"/>
    <property type="match status" value="1"/>
</dbReference>
<dbReference type="InterPro" id="IPR027417">
    <property type="entry name" value="P-loop_NTPase"/>
</dbReference>
<dbReference type="PROSITE" id="PS51194">
    <property type="entry name" value="HELICASE_CTER"/>
    <property type="match status" value="1"/>
</dbReference>
<dbReference type="eggNOG" id="COG0513">
    <property type="taxonomic scope" value="Bacteria"/>
</dbReference>
<dbReference type="InterPro" id="IPR014001">
    <property type="entry name" value="Helicase_ATP-bd"/>
</dbReference>
<dbReference type="KEGG" id="hmr:Hipma_1428"/>
<dbReference type="InterPro" id="IPR044742">
    <property type="entry name" value="DEAD/DEAH_RhlB"/>
</dbReference>
<organism evidence="11 12">
    <name type="scientific">Hippea maritima (strain ATCC 700847 / DSM 10411 / MH2)</name>
    <dbReference type="NCBI Taxonomy" id="760142"/>
    <lineage>
        <taxon>Bacteria</taxon>
        <taxon>Pseudomonadati</taxon>
        <taxon>Campylobacterota</taxon>
        <taxon>Desulfurellia</taxon>
        <taxon>Desulfurellales</taxon>
        <taxon>Hippeaceae</taxon>
        <taxon>Hippea</taxon>
    </lineage>
</organism>
<reference evidence="12" key="2">
    <citation type="submission" date="2011-03" db="EMBL/GenBank/DDBJ databases">
        <title>The complete genome of Hippea maritima DSM 10411.</title>
        <authorList>
            <consortium name="US DOE Joint Genome Institute (JGI-PGF)"/>
            <person name="Lucas S."/>
            <person name="Copeland A."/>
            <person name="Lapidus A."/>
            <person name="Bruce D."/>
            <person name="Goodwin L."/>
            <person name="Pitluck S."/>
            <person name="Peters L."/>
            <person name="Kyrpides N."/>
            <person name="Mavromatis K."/>
            <person name="Pagani I."/>
            <person name="Ivanova N."/>
            <person name="Mikhailova N."/>
            <person name="Lu M."/>
            <person name="Detter J.C."/>
            <person name="Tapia R."/>
            <person name="Han C."/>
            <person name="Land M."/>
            <person name="Hauser L."/>
            <person name="Markowitz V."/>
            <person name="Cheng J.-F."/>
            <person name="Hugenholtz P."/>
            <person name="Woyke T."/>
            <person name="Wu D."/>
            <person name="Spring S."/>
            <person name="Schroeder M."/>
            <person name="Brambilla E."/>
            <person name="Klenk H.-P."/>
            <person name="Eisen J.A."/>
        </authorList>
    </citation>
    <scope>NUCLEOTIDE SEQUENCE [LARGE SCALE GENOMIC DNA]</scope>
    <source>
        <strain evidence="12">ATCC 700847 / DSM 10411 / MH2</strain>
    </source>
</reference>
<reference evidence="11 12" key="1">
    <citation type="journal article" date="2011" name="Stand. Genomic Sci.">
        <title>Complete genome sequence of the thermophilic sulfur-reducer Hippea maritima type strain (MH(2)).</title>
        <authorList>
            <person name="Huntemann M."/>
            <person name="Lu M."/>
            <person name="Nolan M."/>
            <person name="Lapidus A."/>
            <person name="Lucas S."/>
            <person name="Hammon N."/>
            <person name="Deshpande S."/>
            <person name="Cheng J.F."/>
            <person name="Tapia R."/>
            <person name="Han C."/>
            <person name="Goodwin L."/>
            <person name="Pitluck S."/>
            <person name="Liolios K."/>
            <person name="Pagani I."/>
            <person name="Ivanova N."/>
            <person name="Ovchinikova G."/>
            <person name="Pati A."/>
            <person name="Chen A."/>
            <person name="Palaniappan K."/>
            <person name="Land M."/>
            <person name="Hauser L."/>
            <person name="Jeffries C.D."/>
            <person name="Detter J.C."/>
            <person name="Brambilla E.M."/>
            <person name="Rohde M."/>
            <person name="Spring S."/>
            <person name="Goker M."/>
            <person name="Woyke T."/>
            <person name="Bristow J."/>
            <person name="Eisen J.A."/>
            <person name="Markowitz V."/>
            <person name="Hugenholtz P."/>
            <person name="Kyrpides N.C."/>
            <person name="Klenk H.P."/>
            <person name="Mavromatis K."/>
        </authorList>
    </citation>
    <scope>NUCLEOTIDE SEQUENCE [LARGE SCALE GENOMIC DNA]</scope>
    <source>
        <strain evidence="12">ATCC 700847 / DSM 10411 / MH2</strain>
    </source>
</reference>
<evidence type="ECO:0000256" key="1">
    <source>
        <dbReference type="ARBA" id="ARBA00012552"/>
    </source>
</evidence>
<dbReference type="GO" id="GO:0003724">
    <property type="term" value="F:RNA helicase activity"/>
    <property type="evidence" value="ECO:0007669"/>
    <property type="project" value="UniProtKB-EC"/>
</dbReference>
<evidence type="ECO:0000256" key="5">
    <source>
        <dbReference type="ARBA" id="ARBA00022840"/>
    </source>
</evidence>
<dbReference type="Gene3D" id="3.40.50.300">
    <property type="entry name" value="P-loop containing nucleotide triphosphate hydrolases"/>
    <property type="match status" value="2"/>
</dbReference>
<dbReference type="PROSITE" id="PS00039">
    <property type="entry name" value="DEAD_ATP_HELICASE"/>
    <property type="match status" value="1"/>
</dbReference>
<dbReference type="PANTHER" id="PTHR47963:SF8">
    <property type="entry name" value="ATP-DEPENDENT RNA HELICASE DEAD"/>
    <property type="match status" value="1"/>
</dbReference>
<dbReference type="InterPro" id="IPR012677">
    <property type="entry name" value="Nucleotide-bd_a/b_plait_sf"/>
</dbReference>
<dbReference type="OrthoDB" id="9805696at2"/>
<protein>
    <recommendedName>
        <fullName evidence="1">RNA helicase</fullName>
        <ecNumber evidence="1">3.6.4.13</ecNumber>
    </recommendedName>
</protein>
<evidence type="ECO:0000259" key="10">
    <source>
        <dbReference type="PROSITE" id="PS51195"/>
    </source>
</evidence>
<comment type="similarity">
    <text evidence="7">Belongs to the DEAD box helicase family.</text>
</comment>
<dbReference type="STRING" id="760142.Hipma_1428"/>
<evidence type="ECO:0000313" key="11">
    <source>
        <dbReference type="EMBL" id="AEA34384.1"/>
    </source>
</evidence>
<sequence>MSSEENFKGLGLSEGILKTLQKQGFEKPTPIQEKVIPLILQSSKDLVAEAPTGTGKTLAFGLPLIDLLKEKTGYVQAVILAPTRELAIQVCDEINAFKGKKRLKAFPIYGGQSIELQKRRLKEGVDIVVGTAGRIIDHINRKTLNLSKIDYFILDEADEMLNMGFIDDIKEILTHTNPTKNMFMFSATMPEEIKRLAKQYMKKPEFVRIEKSKMLTSQIYFEVKEQDKFEALCRIRDAVEDFYGLIFCKTKVDAQNVANKLIDRGYYADAIHGDLSQDKRERILKRFRDKKINMLVATDVAARGIDIDGLTHVINYSMPQDAESYIHRIGRTGRAQKKGIAITFVSPSEYRKLRLIQKLAKAEIKKEKLPSIQQAIEYKKLSVKKAIEDVELNKNDGDYLTMAEELLGQNDAELIIAKLLKLKFSSQLSKNNYKEIEEPKLNRNSMVKLFVALGSQNGYTAKKLADFISKKVEIESNTIRDIRIFDRFSFLSVPAEEAEEILYAFKSQKRGFRPIVSKAKPRTISN</sequence>
<evidence type="ECO:0000259" key="9">
    <source>
        <dbReference type="PROSITE" id="PS51194"/>
    </source>
</evidence>
<dbReference type="GO" id="GO:0016787">
    <property type="term" value="F:hydrolase activity"/>
    <property type="evidence" value="ECO:0007669"/>
    <property type="project" value="UniProtKB-KW"/>
</dbReference>
<feature type="domain" description="Helicase ATP-binding" evidence="8">
    <location>
        <begin position="37"/>
        <end position="207"/>
    </location>
</feature>
<evidence type="ECO:0000256" key="7">
    <source>
        <dbReference type="RuleBase" id="RU000492"/>
    </source>
</evidence>
<dbReference type="AlphaFoldDB" id="F2LY61"/>